<keyword evidence="2 5" id="KW-0808">Transferase</keyword>
<evidence type="ECO:0000256" key="5">
    <source>
        <dbReference type="PROSITE-ProRule" id="PRU01023"/>
    </source>
</evidence>
<dbReference type="InterPro" id="IPR029063">
    <property type="entry name" value="SAM-dependent_MTases_sf"/>
</dbReference>
<reference evidence="9" key="1">
    <citation type="submission" date="2025-08" db="UniProtKB">
        <authorList>
            <consortium name="RefSeq"/>
        </authorList>
    </citation>
    <scope>IDENTIFICATION</scope>
    <source>
        <tissue evidence="9">Whole sample</tissue>
    </source>
</reference>
<feature type="binding site" evidence="5">
    <location>
        <position position="265"/>
    </location>
    <ligand>
        <name>S-adenosyl-L-methionine</name>
        <dbReference type="ChEBI" id="CHEBI:59789"/>
    </ligand>
</feature>
<dbReference type="GO" id="GO:0070475">
    <property type="term" value="P:rRNA base methylation"/>
    <property type="evidence" value="ECO:0007669"/>
    <property type="project" value="TreeGrafter"/>
</dbReference>
<evidence type="ECO:0000256" key="2">
    <source>
        <dbReference type="ARBA" id="ARBA00022679"/>
    </source>
</evidence>
<dbReference type="InterPro" id="IPR049561">
    <property type="entry name" value="NSUN5_7_fdxn-like"/>
</dbReference>
<keyword evidence="3 5" id="KW-0949">S-adenosyl-L-methionine</keyword>
<dbReference type="GO" id="GO:0005730">
    <property type="term" value="C:nucleolus"/>
    <property type="evidence" value="ECO:0007669"/>
    <property type="project" value="TreeGrafter"/>
</dbReference>
<dbReference type="Proteomes" id="UP000694844">
    <property type="component" value="Chromosome 9"/>
</dbReference>
<keyword evidence="8" id="KW-1185">Reference proteome</keyword>
<dbReference type="PROSITE" id="PS51686">
    <property type="entry name" value="SAM_MT_RSMB_NOP"/>
    <property type="match status" value="1"/>
</dbReference>
<feature type="binding site" evidence="5">
    <location>
        <begin position="241"/>
        <end position="247"/>
    </location>
    <ligand>
        <name>S-adenosyl-L-methionine</name>
        <dbReference type="ChEBI" id="CHEBI:59789"/>
    </ligand>
</feature>
<proteinExistence type="inferred from homology"/>
<evidence type="ECO:0000259" key="7">
    <source>
        <dbReference type="PROSITE" id="PS51686"/>
    </source>
</evidence>
<evidence type="ECO:0000313" key="8">
    <source>
        <dbReference type="Proteomes" id="UP000694844"/>
    </source>
</evidence>
<feature type="binding site" evidence="5">
    <location>
        <position position="312"/>
    </location>
    <ligand>
        <name>S-adenosyl-L-methionine</name>
        <dbReference type="ChEBI" id="CHEBI:59789"/>
    </ligand>
</feature>
<accession>A0A8B8C1T3</accession>
<evidence type="ECO:0000313" key="9">
    <source>
        <dbReference type="RefSeq" id="XP_022309617.1"/>
    </source>
</evidence>
<dbReference type="InterPro" id="IPR001678">
    <property type="entry name" value="MeTrfase_RsmB-F_NOP2_dom"/>
</dbReference>
<dbReference type="PRINTS" id="PR02008">
    <property type="entry name" value="RCMTFAMILY"/>
</dbReference>
<keyword evidence="1 5" id="KW-0489">Methyltransferase</keyword>
<dbReference type="GO" id="GO:0003723">
    <property type="term" value="F:RNA binding"/>
    <property type="evidence" value="ECO:0007669"/>
    <property type="project" value="UniProtKB-UniRule"/>
</dbReference>
<dbReference type="InterPro" id="IPR049560">
    <property type="entry name" value="MeTrfase_RsmB-F_NOP2_cat"/>
</dbReference>
<feature type="active site" description="Nucleophile" evidence="5">
    <location>
        <position position="367"/>
    </location>
</feature>
<dbReference type="InterPro" id="IPR023267">
    <property type="entry name" value="RCMT"/>
</dbReference>
<dbReference type="Pfam" id="PF21148">
    <property type="entry name" value="NSUN5_fdxn-like"/>
    <property type="match status" value="1"/>
</dbReference>
<dbReference type="PANTHER" id="PTHR22807:SF4">
    <property type="entry name" value="28S RRNA (CYTOSINE-C(5))-METHYLTRANSFERASE"/>
    <property type="match status" value="1"/>
</dbReference>
<name>A0A8B8C1T3_CRAVI</name>
<dbReference type="InterPro" id="IPR048889">
    <property type="entry name" value="NSUN5_RCM1_N"/>
</dbReference>
<evidence type="ECO:0000256" key="3">
    <source>
        <dbReference type="ARBA" id="ARBA00022691"/>
    </source>
</evidence>
<dbReference type="GO" id="GO:0008173">
    <property type="term" value="F:RNA methyltransferase activity"/>
    <property type="evidence" value="ECO:0007669"/>
    <property type="project" value="InterPro"/>
</dbReference>
<dbReference type="GeneID" id="111115247"/>
<comment type="similarity">
    <text evidence="5">Belongs to the class I-like SAM-binding methyltransferase superfamily. RsmB/NOP family.</text>
</comment>
<dbReference type="AlphaFoldDB" id="A0A8B8C1T3"/>
<evidence type="ECO:0000256" key="4">
    <source>
        <dbReference type="ARBA" id="ARBA00022884"/>
    </source>
</evidence>
<dbReference type="PANTHER" id="PTHR22807">
    <property type="entry name" value="NOP2 YEAST -RELATED NOL1/NOP2/FMU SUN DOMAIN-CONTAINING"/>
    <property type="match status" value="1"/>
</dbReference>
<dbReference type="OrthoDB" id="435282at2759"/>
<dbReference type="KEGG" id="cvn:111115247"/>
<feature type="binding site" evidence="5">
    <location>
        <position position="292"/>
    </location>
    <ligand>
        <name>S-adenosyl-L-methionine</name>
        <dbReference type="ChEBI" id="CHEBI:59789"/>
    </ligand>
</feature>
<dbReference type="Pfam" id="PF01189">
    <property type="entry name" value="Methyltr_RsmB-F"/>
    <property type="match status" value="1"/>
</dbReference>
<feature type="compositionally biased region" description="Basic and acidic residues" evidence="6">
    <location>
        <begin position="470"/>
        <end position="491"/>
    </location>
</feature>
<feature type="region of interest" description="Disordered" evidence="6">
    <location>
        <begin position="437"/>
        <end position="533"/>
    </location>
</feature>
<organism evidence="8 9">
    <name type="scientific">Crassostrea virginica</name>
    <name type="common">Eastern oyster</name>
    <dbReference type="NCBI Taxonomy" id="6565"/>
    <lineage>
        <taxon>Eukaryota</taxon>
        <taxon>Metazoa</taxon>
        <taxon>Spiralia</taxon>
        <taxon>Lophotrochozoa</taxon>
        <taxon>Mollusca</taxon>
        <taxon>Bivalvia</taxon>
        <taxon>Autobranchia</taxon>
        <taxon>Pteriomorphia</taxon>
        <taxon>Ostreida</taxon>
        <taxon>Ostreoidea</taxon>
        <taxon>Ostreidae</taxon>
        <taxon>Crassostrea</taxon>
    </lineage>
</organism>
<dbReference type="Gene3D" id="3.40.50.150">
    <property type="entry name" value="Vaccinia Virus protein VP39"/>
    <property type="match status" value="1"/>
</dbReference>
<gene>
    <name evidence="9" type="primary">LOC111115247</name>
</gene>
<dbReference type="Gene3D" id="3.30.70.1170">
    <property type="entry name" value="Sun protein, domain 3"/>
    <property type="match status" value="1"/>
</dbReference>
<dbReference type="Pfam" id="PF21153">
    <property type="entry name" value="NSUN5_N"/>
    <property type="match status" value="1"/>
</dbReference>
<keyword evidence="4 5" id="KW-0694">RNA-binding</keyword>
<sequence length="533" mass="60957">MGDINKNSNLYIEAARVLHEIYDKKGSIKTCVHKSSFQEKQMLTALVSQTLRFTKVLETVVKRAKLLENNRLLWNDGMLARVLLYDFVIGPGLYKPGRLKVVMVKNREVIVGEFDRLLKSYGVQHYSELPSATTEALPRYVRVNLIRKTVQEVVDFFIGQAWTLLPTPTEFNSFMEQCGNLVDGQFMKDFHLHDLLVFPAGTDLHNSKVVMEGSVVLQDKASCLPAHILCPPEGAVVVDSCAAPGNKTSHLASLMGNTGTIYAFDHKEERIEILQERMELTGVTCKVARCMDFLRVKTDSQTYRGVEYVLVDPSCSGSGIVSRLDEMTNDQASVSQHRLQQLHKLQAQILRHALSFPGVKKVVYSTCSVHEEENEQVCEEIYLKFKDRFKIKRVMKDWPERGREGYSKADRYLRAGPSSTLTNGFFVACFKRRRVPKGVESPGTETESNTKNEDIEIDCETKNNESNTENDTKNAEDGQRMEGDKEGDRKKEVKKRKKEKHEENEEEKKEEEETEMTEAKRKKKKRKKEDLER</sequence>
<dbReference type="SUPFAM" id="SSF53335">
    <property type="entry name" value="S-adenosyl-L-methionine-dependent methyltransferases"/>
    <property type="match status" value="1"/>
</dbReference>
<feature type="domain" description="SAM-dependent MTase RsmB/NOP-type" evidence="7">
    <location>
        <begin position="129"/>
        <end position="433"/>
    </location>
</feature>
<protein>
    <submittedName>
        <fullName evidence="9">Probable 28S rRNA (Cytosine-C(5))-methyltransferase</fullName>
    </submittedName>
</protein>
<feature type="compositionally biased region" description="Basic and acidic residues" evidence="6">
    <location>
        <begin position="448"/>
        <end position="463"/>
    </location>
</feature>
<evidence type="ECO:0000256" key="1">
    <source>
        <dbReference type="ARBA" id="ARBA00022603"/>
    </source>
</evidence>
<dbReference type="RefSeq" id="XP_022309617.1">
    <property type="nucleotide sequence ID" value="XM_022453909.1"/>
</dbReference>
<evidence type="ECO:0000256" key="6">
    <source>
        <dbReference type="SAM" id="MobiDB-lite"/>
    </source>
</evidence>